<keyword evidence="1" id="KW-0812">Transmembrane</keyword>
<dbReference type="Proteomes" id="UP001596456">
    <property type="component" value="Unassembled WGS sequence"/>
</dbReference>
<keyword evidence="1" id="KW-0472">Membrane</keyword>
<protein>
    <submittedName>
        <fullName evidence="2">Uncharacterized protein</fullName>
    </submittedName>
</protein>
<evidence type="ECO:0000256" key="1">
    <source>
        <dbReference type="SAM" id="Phobius"/>
    </source>
</evidence>
<name>A0ABW2KSM6_9PROT</name>
<dbReference type="EMBL" id="JBHTCM010000009">
    <property type="protein sequence ID" value="MFC7333037.1"/>
    <property type="molecule type" value="Genomic_DNA"/>
</dbReference>
<feature type="transmembrane region" description="Helical" evidence="1">
    <location>
        <begin position="63"/>
        <end position="84"/>
    </location>
</feature>
<organism evidence="2 3">
    <name type="scientific">Rhodocista pekingensis</name>
    <dbReference type="NCBI Taxonomy" id="201185"/>
    <lineage>
        <taxon>Bacteria</taxon>
        <taxon>Pseudomonadati</taxon>
        <taxon>Pseudomonadota</taxon>
        <taxon>Alphaproteobacteria</taxon>
        <taxon>Rhodospirillales</taxon>
        <taxon>Azospirillaceae</taxon>
        <taxon>Rhodocista</taxon>
    </lineage>
</organism>
<comment type="caution">
    <text evidence="2">The sequence shown here is derived from an EMBL/GenBank/DDBJ whole genome shotgun (WGS) entry which is preliminary data.</text>
</comment>
<accession>A0ABW2KSM6</accession>
<proteinExistence type="predicted"/>
<reference evidence="3" key="1">
    <citation type="journal article" date="2019" name="Int. J. Syst. Evol. Microbiol.">
        <title>The Global Catalogue of Microorganisms (GCM) 10K type strain sequencing project: providing services to taxonomists for standard genome sequencing and annotation.</title>
        <authorList>
            <consortium name="The Broad Institute Genomics Platform"/>
            <consortium name="The Broad Institute Genome Sequencing Center for Infectious Disease"/>
            <person name="Wu L."/>
            <person name="Ma J."/>
        </authorList>
    </citation>
    <scope>NUCLEOTIDE SEQUENCE [LARGE SCALE GENOMIC DNA]</scope>
    <source>
        <strain evidence="3">CGMCC 1.16275</strain>
    </source>
</reference>
<dbReference type="RefSeq" id="WP_377357858.1">
    <property type="nucleotide sequence ID" value="NZ_JBHTCM010000009.1"/>
</dbReference>
<evidence type="ECO:0000313" key="2">
    <source>
        <dbReference type="EMBL" id="MFC7333037.1"/>
    </source>
</evidence>
<keyword evidence="3" id="KW-1185">Reference proteome</keyword>
<gene>
    <name evidence="2" type="ORF">ACFQPS_07670</name>
</gene>
<feature type="transmembrane region" description="Helical" evidence="1">
    <location>
        <begin position="6"/>
        <end position="25"/>
    </location>
</feature>
<evidence type="ECO:0000313" key="3">
    <source>
        <dbReference type="Proteomes" id="UP001596456"/>
    </source>
</evidence>
<sequence length="85" mass="9101">MLGTVLLIVDVLAIGTALLSAVLWFQASGRTLRRVSFHEELDARDLNRIVTAFNRSTLLNRRAALATAAAAGLTALKWLVALLAG</sequence>
<keyword evidence="1" id="KW-1133">Transmembrane helix</keyword>